<evidence type="ECO:0000256" key="8">
    <source>
        <dbReference type="RuleBase" id="RU003953"/>
    </source>
</evidence>
<evidence type="ECO:0000256" key="7">
    <source>
        <dbReference type="ARBA" id="ARBA00022842"/>
    </source>
</evidence>
<evidence type="ECO:0000256" key="4">
    <source>
        <dbReference type="ARBA" id="ARBA00022695"/>
    </source>
</evidence>
<proteinExistence type="inferred from homology"/>
<dbReference type="AlphaFoldDB" id="A0A4R1KFR0"/>
<comment type="caution">
    <text evidence="11">The sequence shown here is derived from an EMBL/GenBank/DDBJ whole genome shotgun (WGS) entry which is preliminary data.</text>
</comment>
<dbReference type="GO" id="GO:0000166">
    <property type="term" value="F:nucleotide binding"/>
    <property type="evidence" value="ECO:0007669"/>
    <property type="project" value="UniProtKB-KW"/>
</dbReference>
<evidence type="ECO:0000256" key="1">
    <source>
        <dbReference type="ARBA" id="ARBA00001946"/>
    </source>
</evidence>
<dbReference type="GO" id="GO:0008033">
    <property type="term" value="P:tRNA processing"/>
    <property type="evidence" value="ECO:0007669"/>
    <property type="project" value="UniProtKB-KW"/>
</dbReference>
<evidence type="ECO:0000313" key="11">
    <source>
        <dbReference type="EMBL" id="TCK62149.1"/>
    </source>
</evidence>
<evidence type="ECO:0000313" key="12">
    <source>
        <dbReference type="Proteomes" id="UP000294614"/>
    </source>
</evidence>
<evidence type="ECO:0000256" key="6">
    <source>
        <dbReference type="ARBA" id="ARBA00022741"/>
    </source>
</evidence>
<organism evidence="11 12">
    <name type="scientific">Seleniivibrio woodruffii</name>
    <dbReference type="NCBI Taxonomy" id="1078050"/>
    <lineage>
        <taxon>Bacteria</taxon>
        <taxon>Pseudomonadati</taxon>
        <taxon>Deferribacterota</taxon>
        <taxon>Deferribacteres</taxon>
        <taxon>Deferribacterales</taxon>
        <taxon>Geovibrionaceae</taxon>
        <taxon>Seleniivibrio</taxon>
    </lineage>
</organism>
<dbReference type="InterPro" id="IPR032828">
    <property type="entry name" value="PolyA_RNA-bd"/>
</dbReference>
<dbReference type="Pfam" id="PF12627">
    <property type="entry name" value="PolyA_pol_RNAbd"/>
    <property type="match status" value="1"/>
</dbReference>
<keyword evidence="4" id="KW-0548">Nucleotidyltransferase</keyword>
<evidence type="ECO:0000256" key="3">
    <source>
        <dbReference type="ARBA" id="ARBA00022694"/>
    </source>
</evidence>
<keyword evidence="3" id="KW-0819">tRNA processing</keyword>
<evidence type="ECO:0000256" key="5">
    <source>
        <dbReference type="ARBA" id="ARBA00022723"/>
    </source>
</evidence>
<gene>
    <name evidence="11" type="ORF">C8D98_0663</name>
</gene>
<dbReference type="Gene3D" id="3.30.460.10">
    <property type="entry name" value="Beta Polymerase, domain 2"/>
    <property type="match status" value="1"/>
</dbReference>
<dbReference type="OrthoDB" id="9805698at2"/>
<comment type="cofactor">
    <cofactor evidence="1">
        <name>Mg(2+)</name>
        <dbReference type="ChEBI" id="CHEBI:18420"/>
    </cofactor>
</comment>
<protein>
    <submittedName>
        <fullName evidence="11">Poly(A) polymerase</fullName>
    </submittedName>
</protein>
<dbReference type="GO" id="GO:0046872">
    <property type="term" value="F:metal ion binding"/>
    <property type="evidence" value="ECO:0007669"/>
    <property type="project" value="UniProtKB-KW"/>
</dbReference>
<accession>A0A4R1KFR0</accession>
<dbReference type="EMBL" id="SMGG01000003">
    <property type="protein sequence ID" value="TCK62149.1"/>
    <property type="molecule type" value="Genomic_DNA"/>
</dbReference>
<name>A0A4R1KFR0_9BACT</name>
<evidence type="ECO:0000259" key="9">
    <source>
        <dbReference type="Pfam" id="PF01743"/>
    </source>
</evidence>
<keyword evidence="6" id="KW-0547">Nucleotide-binding</keyword>
<comment type="similarity">
    <text evidence="8">Belongs to the tRNA nucleotidyltransferase/poly(A) polymerase family.</text>
</comment>
<evidence type="ECO:0000259" key="10">
    <source>
        <dbReference type="Pfam" id="PF12627"/>
    </source>
</evidence>
<feature type="domain" description="Poly A polymerase head" evidence="9">
    <location>
        <begin position="20"/>
        <end position="44"/>
    </location>
</feature>
<reference evidence="11 12" key="1">
    <citation type="submission" date="2019-03" db="EMBL/GenBank/DDBJ databases">
        <title>Genomic Encyclopedia of Type Strains, Phase IV (KMG-IV): sequencing the most valuable type-strain genomes for metagenomic binning, comparative biology and taxonomic classification.</title>
        <authorList>
            <person name="Goeker M."/>
        </authorList>
    </citation>
    <scope>NUCLEOTIDE SEQUENCE [LARGE SCALE GENOMIC DNA]</scope>
    <source>
        <strain evidence="11 12">DSM 24984</strain>
    </source>
</reference>
<dbReference type="InterPro" id="IPR043519">
    <property type="entry name" value="NT_sf"/>
</dbReference>
<dbReference type="Proteomes" id="UP000294614">
    <property type="component" value="Unassembled WGS sequence"/>
</dbReference>
<dbReference type="SUPFAM" id="SSF81301">
    <property type="entry name" value="Nucleotidyltransferase"/>
    <property type="match status" value="1"/>
</dbReference>
<dbReference type="Pfam" id="PF01743">
    <property type="entry name" value="PolyA_pol"/>
    <property type="match status" value="1"/>
</dbReference>
<dbReference type="InterPro" id="IPR002646">
    <property type="entry name" value="PolA_pol_head_dom"/>
</dbReference>
<keyword evidence="12" id="KW-1185">Reference proteome</keyword>
<dbReference type="InterPro" id="IPR050264">
    <property type="entry name" value="Bact_CCA-adding_enz_type3_sf"/>
</dbReference>
<dbReference type="GO" id="GO:0000049">
    <property type="term" value="F:tRNA binding"/>
    <property type="evidence" value="ECO:0007669"/>
    <property type="project" value="TreeGrafter"/>
</dbReference>
<dbReference type="SUPFAM" id="SSF81891">
    <property type="entry name" value="Poly A polymerase C-terminal region-like"/>
    <property type="match status" value="1"/>
</dbReference>
<evidence type="ECO:0000256" key="2">
    <source>
        <dbReference type="ARBA" id="ARBA00022679"/>
    </source>
</evidence>
<sequence length="378" mass="42231">MEIPFYSQLRALSKQCGFQAYLVGGCVRDILLKRDVGDVDLVCFSHDYKEYAQAVRVILPSAWVEFKDNIRLVCPDTELDISKPRGETIQEDLRMRDFTINSLAMDFDGNITGDSADVFAGVIRHVADHTFSDDPLRMLRAFRFQAQLGFGIAEETMCKIAAEKDMIDRPASERILQELGKLFNGRYAGVAVISMNDSGLFGKIFRGAKLSAVVVEAAKMSFGAEFFLGALLFDQPETEQTIKGLGLSLKSSKTIFRTAELAAKLRENSRTCDIFALRKLIYEYPDEVKDSLLIFGIASAGECAEVWDTESYVHRVMIEMGHVDFETPMKISGGFLMSMGIPAGKLMGEIIGDVRPKLAAKEILSLEEAEKYIREKYL</sequence>
<keyword evidence="8" id="KW-0694">RNA-binding</keyword>
<dbReference type="RefSeq" id="WP_132871992.1">
    <property type="nucleotide sequence ID" value="NZ_SMGG01000003.1"/>
</dbReference>
<feature type="domain" description="tRNA nucleotidyltransferase/poly(A) polymerase RNA and SrmB- binding" evidence="10">
    <location>
        <begin position="149"/>
        <end position="207"/>
    </location>
</feature>
<keyword evidence="7" id="KW-0460">Magnesium</keyword>
<dbReference type="Gene3D" id="1.10.3090.10">
    <property type="entry name" value="cca-adding enzyme, domain 2"/>
    <property type="match status" value="1"/>
</dbReference>
<keyword evidence="5" id="KW-0479">Metal-binding</keyword>
<dbReference type="PANTHER" id="PTHR46173:SF1">
    <property type="entry name" value="CCA TRNA NUCLEOTIDYLTRANSFERASE 1, MITOCHONDRIAL"/>
    <property type="match status" value="1"/>
</dbReference>
<dbReference type="PANTHER" id="PTHR46173">
    <property type="entry name" value="CCA TRNA NUCLEOTIDYLTRANSFERASE 1, MITOCHONDRIAL"/>
    <property type="match status" value="1"/>
</dbReference>
<keyword evidence="2 8" id="KW-0808">Transferase</keyword>
<dbReference type="GO" id="GO:0016779">
    <property type="term" value="F:nucleotidyltransferase activity"/>
    <property type="evidence" value="ECO:0007669"/>
    <property type="project" value="UniProtKB-KW"/>
</dbReference>